<dbReference type="InterPro" id="IPR011991">
    <property type="entry name" value="ArsR-like_HTH"/>
</dbReference>
<dbReference type="Gene3D" id="1.10.10.10">
    <property type="entry name" value="Winged helix-like DNA-binding domain superfamily/Winged helix DNA-binding domain"/>
    <property type="match status" value="1"/>
</dbReference>
<keyword evidence="1" id="KW-0238">DNA-binding</keyword>
<dbReference type="InterPro" id="IPR036388">
    <property type="entry name" value="WH-like_DNA-bd_sf"/>
</dbReference>
<sequence>MRKSLELKTPEEIKVYSDPYRLKIFHTFNKLGRPSTAKEVADAMGEVPSKVYYHVKKMENIGLLTVVETREINGIIAKYYEAFQGEIRLKHKDIEPALNQVYLSETQKLINEMYEMNKRKFLDSIDGTKKASGQLTHNTVYLTEEEAAQLMRDFEALIQPYVSRRKGENVYYHELFLSLIKEDAVEKEDTSKE</sequence>
<evidence type="ECO:0000256" key="1">
    <source>
        <dbReference type="ARBA" id="ARBA00023125"/>
    </source>
</evidence>
<comment type="caution">
    <text evidence="2">The sequence shown here is derived from an EMBL/GenBank/DDBJ whole genome shotgun (WGS) entry which is preliminary data.</text>
</comment>
<organism evidence="2 3">
    <name type="scientific">Paenibacillus physcomitrellae</name>
    <dbReference type="NCBI Taxonomy" id="1619311"/>
    <lineage>
        <taxon>Bacteria</taxon>
        <taxon>Bacillati</taxon>
        <taxon>Bacillota</taxon>
        <taxon>Bacilli</taxon>
        <taxon>Bacillales</taxon>
        <taxon>Paenibacillaceae</taxon>
        <taxon>Paenibacillus</taxon>
    </lineage>
</organism>
<reference evidence="3" key="1">
    <citation type="journal article" date="2019" name="Int. J. Syst. Evol. Microbiol.">
        <title>The Global Catalogue of Microorganisms (GCM) 10K type strain sequencing project: providing services to taxonomists for standard genome sequencing and annotation.</title>
        <authorList>
            <consortium name="The Broad Institute Genomics Platform"/>
            <consortium name="The Broad Institute Genome Sequencing Center for Infectious Disease"/>
            <person name="Wu L."/>
            <person name="Ma J."/>
        </authorList>
    </citation>
    <scope>NUCLEOTIDE SEQUENCE [LARGE SCALE GENOMIC DNA]</scope>
    <source>
        <strain evidence="3">CGMCC 1.15044</strain>
    </source>
</reference>
<evidence type="ECO:0000313" key="2">
    <source>
        <dbReference type="EMBL" id="GGA52209.1"/>
    </source>
</evidence>
<dbReference type="EMBL" id="BMHF01000024">
    <property type="protein sequence ID" value="GGA52209.1"/>
    <property type="molecule type" value="Genomic_DNA"/>
</dbReference>
<dbReference type="SUPFAM" id="SSF46785">
    <property type="entry name" value="Winged helix' DNA-binding domain"/>
    <property type="match status" value="1"/>
</dbReference>
<proteinExistence type="predicted"/>
<dbReference type="RefSeq" id="WP_157739612.1">
    <property type="nucleotide sequence ID" value="NZ_BMHF01000024.1"/>
</dbReference>
<gene>
    <name evidence="2" type="ORF">GCM10010917_41820</name>
</gene>
<name>A0ABQ1GXP1_9BACL</name>
<accession>A0ABQ1GXP1</accession>
<evidence type="ECO:0000313" key="3">
    <source>
        <dbReference type="Proteomes" id="UP000609323"/>
    </source>
</evidence>
<dbReference type="InterPro" id="IPR036390">
    <property type="entry name" value="WH_DNA-bd_sf"/>
</dbReference>
<protein>
    <recommendedName>
        <fullName evidence="4">ArsR family transcriptional regulator</fullName>
    </recommendedName>
</protein>
<dbReference type="Pfam" id="PF12840">
    <property type="entry name" value="HTH_20"/>
    <property type="match status" value="1"/>
</dbReference>
<evidence type="ECO:0008006" key="4">
    <source>
        <dbReference type="Google" id="ProtNLM"/>
    </source>
</evidence>
<dbReference type="Proteomes" id="UP000609323">
    <property type="component" value="Unassembled WGS sequence"/>
</dbReference>
<keyword evidence="3" id="KW-1185">Reference proteome</keyword>
<dbReference type="CDD" id="cd00090">
    <property type="entry name" value="HTH_ARSR"/>
    <property type="match status" value="1"/>
</dbReference>